<dbReference type="EMBL" id="PGOL01002047">
    <property type="protein sequence ID" value="PKI51088.1"/>
    <property type="molecule type" value="Genomic_DNA"/>
</dbReference>
<evidence type="ECO:0000313" key="1">
    <source>
        <dbReference type="EMBL" id="PKI51088.1"/>
    </source>
</evidence>
<organism evidence="1 2">
    <name type="scientific">Punica granatum</name>
    <name type="common">Pomegranate</name>
    <dbReference type="NCBI Taxonomy" id="22663"/>
    <lineage>
        <taxon>Eukaryota</taxon>
        <taxon>Viridiplantae</taxon>
        <taxon>Streptophyta</taxon>
        <taxon>Embryophyta</taxon>
        <taxon>Tracheophyta</taxon>
        <taxon>Spermatophyta</taxon>
        <taxon>Magnoliopsida</taxon>
        <taxon>eudicotyledons</taxon>
        <taxon>Gunneridae</taxon>
        <taxon>Pentapetalae</taxon>
        <taxon>rosids</taxon>
        <taxon>malvids</taxon>
        <taxon>Myrtales</taxon>
        <taxon>Lythraceae</taxon>
        <taxon>Punica</taxon>
    </lineage>
</organism>
<comment type="caution">
    <text evidence="1">The sequence shown here is derived from an EMBL/GenBank/DDBJ whole genome shotgun (WGS) entry which is preliminary data.</text>
</comment>
<name>A0A2I0J4D9_PUNGR</name>
<dbReference type="AlphaFoldDB" id="A0A2I0J4D9"/>
<protein>
    <submittedName>
        <fullName evidence="1">Uncharacterized protein</fullName>
    </submittedName>
</protein>
<keyword evidence="2" id="KW-1185">Reference proteome</keyword>
<reference evidence="1 2" key="1">
    <citation type="submission" date="2017-11" db="EMBL/GenBank/DDBJ databases">
        <title>De-novo sequencing of pomegranate (Punica granatum L.) genome.</title>
        <authorList>
            <person name="Akparov Z."/>
            <person name="Amiraslanov A."/>
            <person name="Hajiyeva S."/>
            <person name="Abbasov M."/>
            <person name="Kaur K."/>
            <person name="Hamwieh A."/>
            <person name="Solovyev V."/>
            <person name="Salamov A."/>
            <person name="Braich B."/>
            <person name="Kosarev P."/>
            <person name="Mahmoud A."/>
            <person name="Hajiyev E."/>
            <person name="Babayeva S."/>
            <person name="Izzatullayeva V."/>
            <person name="Mammadov A."/>
            <person name="Mammadov A."/>
            <person name="Sharifova S."/>
            <person name="Ojaghi J."/>
            <person name="Eynullazada K."/>
            <person name="Bayramov B."/>
            <person name="Abdulazimova A."/>
            <person name="Shahmuradov I."/>
        </authorList>
    </citation>
    <scope>NUCLEOTIDE SEQUENCE [LARGE SCALE GENOMIC DNA]</scope>
    <source>
        <strain evidence="2">cv. AG2017</strain>
        <tissue evidence="1">Leaf</tissue>
    </source>
</reference>
<dbReference type="Proteomes" id="UP000233551">
    <property type="component" value="Unassembled WGS sequence"/>
</dbReference>
<proteinExistence type="predicted"/>
<sequence>MADGDSFSRMSVTHYRKVDTPELCDSVARMRAPTRENSRPYSRELEGHNHPFRIHRHPKCYDDRSTSSHRQRWAAHSGASLICIARFIRSRPEPIRHALHGVQRPKPSPMGFNTPCTLSTRNPSAEWGVAPSHHLAPSGV</sequence>
<evidence type="ECO:0000313" key="2">
    <source>
        <dbReference type="Proteomes" id="UP000233551"/>
    </source>
</evidence>
<accession>A0A2I0J4D9</accession>
<gene>
    <name evidence="1" type="ORF">CRG98_028517</name>
</gene>